<dbReference type="EMBL" id="SPQT01000088">
    <property type="protein sequence ID" value="TFV35857.1"/>
    <property type="molecule type" value="Genomic_DNA"/>
</dbReference>
<accession>A0A4Y9KZB0</accession>
<keyword evidence="2" id="KW-1185">Reference proteome</keyword>
<dbReference type="Proteomes" id="UP000297966">
    <property type="component" value="Unassembled WGS sequence"/>
</dbReference>
<comment type="caution">
    <text evidence="1">The sequence shown here is derived from an EMBL/GenBank/DDBJ whole genome shotgun (WGS) entry which is preliminary data.</text>
</comment>
<gene>
    <name evidence="1" type="ORF">E4K65_46235</name>
</gene>
<protein>
    <submittedName>
        <fullName evidence="1">Uncharacterized protein</fullName>
    </submittedName>
</protein>
<evidence type="ECO:0000313" key="1">
    <source>
        <dbReference type="EMBL" id="TFV35857.1"/>
    </source>
</evidence>
<dbReference type="RefSeq" id="WP_135179706.1">
    <property type="nucleotide sequence ID" value="NZ_SPQT01000088.1"/>
</dbReference>
<evidence type="ECO:0000313" key="2">
    <source>
        <dbReference type="Proteomes" id="UP000297966"/>
    </source>
</evidence>
<dbReference type="AlphaFoldDB" id="A0A4Y9KZB0"/>
<sequence>MEIAAGQLLTFSVSLRKDRAGSARLFSAPRRAAHFSLLASQCPSSLFPGAGLSYDLLCREKMPDEAVDVLFDDEDFQRVVEVPS</sequence>
<proteinExistence type="predicted"/>
<organism evidence="1 2">
    <name type="scientific">Bradyrhizobium niftali</name>
    <dbReference type="NCBI Taxonomy" id="2560055"/>
    <lineage>
        <taxon>Bacteria</taxon>
        <taxon>Pseudomonadati</taxon>
        <taxon>Pseudomonadota</taxon>
        <taxon>Alphaproteobacteria</taxon>
        <taxon>Hyphomicrobiales</taxon>
        <taxon>Nitrobacteraceae</taxon>
        <taxon>Bradyrhizobium</taxon>
    </lineage>
</organism>
<reference evidence="1 2" key="1">
    <citation type="submission" date="2019-03" db="EMBL/GenBank/DDBJ databases">
        <title>Bradyrhizobium diversity isolated from nodules of Chamaecrista fasciculata.</title>
        <authorList>
            <person name="Klepa M.S."/>
            <person name="Urquiaga M.O."/>
            <person name="Hungria M."/>
            <person name="Delamuta J.R."/>
        </authorList>
    </citation>
    <scope>NUCLEOTIDE SEQUENCE [LARGE SCALE GENOMIC DNA]</scope>
    <source>
        <strain evidence="1 2">CNPSo 3448</strain>
    </source>
</reference>
<name>A0A4Y9KZB0_9BRAD</name>